<dbReference type="InterPro" id="IPR035906">
    <property type="entry name" value="MetI-like_sf"/>
</dbReference>
<dbReference type="Gene3D" id="1.10.3720.10">
    <property type="entry name" value="MetI-like"/>
    <property type="match status" value="1"/>
</dbReference>
<comment type="similarity">
    <text evidence="7">Belongs to the binding-protein-dependent transport system permease family.</text>
</comment>
<protein>
    <submittedName>
        <fullName evidence="9">ABC transporter permease subunit</fullName>
    </submittedName>
</protein>
<evidence type="ECO:0000256" key="1">
    <source>
        <dbReference type="ARBA" id="ARBA00004651"/>
    </source>
</evidence>
<feature type="transmembrane region" description="Helical" evidence="7">
    <location>
        <begin position="222"/>
        <end position="241"/>
    </location>
</feature>
<evidence type="ECO:0000313" key="10">
    <source>
        <dbReference type="Proteomes" id="UP001199355"/>
    </source>
</evidence>
<dbReference type="GO" id="GO:0005886">
    <property type="term" value="C:plasma membrane"/>
    <property type="evidence" value="ECO:0007669"/>
    <property type="project" value="UniProtKB-SubCell"/>
</dbReference>
<feature type="transmembrane region" description="Helical" evidence="7">
    <location>
        <begin position="14"/>
        <end position="32"/>
    </location>
</feature>
<dbReference type="PANTHER" id="PTHR30151:SF0">
    <property type="entry name" value="ABC TRANSPORTER PERMEASE PROTEIN MJ0413-RELATED"/>
    <property type="match status" value="1"/>
</dbReference>
<evidence type="ECO:0000256" key="7">
    <source>
        <dbReference type="RuleBase" id="RU363032"/>
    </source>
</evidence>
<proteinExistence type="inferred from homology"/>
<dbReference type="PANTHER" id="PTHR30151">
    <property type="entry name" value="ALKANE SULFONATE ABC TRANSPORTER-RELATED, MEMBRANE SUBUNIT"/>
    <property type="match status" value="1"/>
</dbReference>
<evidence type="ECO:0000259" key="8">
    <source>
        <dbReference type="PROSITE" id="PS50928"/>
    </source>
</evidence>
<feature type="transmembrane region" description="Helical" evidence="7">
    <location>
        <begin position="98"/>
        <end position="118"/>
    </location>
</feature>
<keyword evidence="5 7" id="KW-1133">Transmembrane helix</keyword>
<evidence type="ECO:0000256" key="6">
    <source>
        <dbReference type="ARBA" id="ARBA00023136"/>
    </source>
</evidence>
<dbReference type="AlphaFoldDB" id="A0AAE3AUF3"/>
<name>A0AAE3AUF3_9FIRM</name>
<dbReference type="PROSITE" id="PS50928">
    <property type="entry name" value="ABC_TM1"/>
    <property type="match status" value="1"/>
</dbReference>
<dbReference type="CDD" id="cd06261">
    <property type="entry name" value="TM_PBP2"/>
    <property type="match status" value="1"/>
</dbReference>
<gene>
    <name evidence="9" type="ORF">LKD45_01065</name>
</gene>
<reference evidence="9 10" key="1">
    <citation type="submission" date="2021-10" db="EMBL/GenBank/DDBJ databases">
        <title>Anaerobic single-cell dispensing facilitates the cultivation of human gut bacteria.</title>
        <authorList>
            <person name="Afrizal A."/>
        </authorList>
    </citation>
    <scope>NUCLEOTIDE SEQUENCE [LARGE SCALE GENOMIC DNA]</scope>
    <source>
        <strain evidence="9 10">CLA-AA-H244</strain>
    </source>
</reference>
<comment type="subcellular location">
    <subcellularLocation>
        <location evidence="1 7">Cell membrane</location>
        <topology evidence="1 7">Multi-pass membrane protein</topology>
    </subcellularLocation>
</comment>
<keyword evidence="6 7" id="KW-0472">Membrane</keyword>
<evidence type="ECO:0000256" key="5">
    <source>
        <dbReference type="ARBA" id="ARBA00022989"/>
    </source>
</evidence>
<evidence type="ECO:0000313" key="9">
    <source>
        <dbReference type="EMBL" id="MCC2166297.1"/>
    </source>
</evidence>
<organism evidence="9 10">
    <name type="scientific">Gallintestinimicrobium propionicum</name>
    <dbReference type="NCBI Taxonomy" id="2981770"/>
    <lineage>
        <taxon>Bacteria</taxon>
        <taxon>Bacillati</taxon>
        <taxon>Bacillota</taxon>
        <taxon>Clostridia</taxon>
        <taxon>Lachnospirales</taxon>
        <taxon>Lachnospiraceae</taxon>
        <taxon>Gallintestinimicrobium</taxon>
    </lineage>
</organism>
<evidence type="ECO:0000256" key="3">
    <source>
        <dbReference type="ARBA" id="ARBA00022475"/>
    </source>
</evidence>
<keyword evidence="4 7" id="KW-0812">Transmembrane</keyword>
<keyword evidence="10" id="KW-1185">Reference proteome</keyword>
<keyword evidence="3" id="KW-1003">Cell membrane</keyword>
<dbReference type="RefSeq" id="WP_308727484.1">
    <property type="nucleotide sequence ID" value="NZ_JAJEQF010000001.1"/>
</dbReference>
<dbReference type="GO" id="GO:0055085">
    <property type="term" value="P:transmembrane transport"/>
    <property type="evidence" value="ECO:0007669"/>
    <property type="project" value="InterPro"/>
</dbReference>
<dbReference type="Proteomes" id="UP001199355">
    <property type="component" value="Unassembled WGS sequence"/>
</dbReference>
<feature type="domain" description="ABC transmembrane type-1" evidence="8">
    <location>
        <begin position="56"/>
        <end position="240"/>
    </location>
</feature>
<keyword evidence="2 7" id="KW-0813">Transport</keyword>
<feature type="transmembrane region" description="Helical" evidence="7">
    <location>
        <begin position="125"/>
        <end position="144"/>
    </location>
</feature>
<evidence type="ECO:0000256" key="2">
    <source>
        <dbReference type="ARBA" id="ARBA00022448"/>
    </source>
</evidence>
<evidence type="ECO:0000256" key="4">
    <source>
        <dbReference type="ARBA" id="ARBA00022692"/>
    </source>
</evidence>
<sequence length="258" mass="28723">MNKKKGFPKLFKKLGIYAFWLLVWQLLAVFFHNDILLVGPSKTLRTFFSCLITAGFWRSIWFSISRICIGFFLAMLLGILTGALSCRFRIVGEFLEPPIQFMKSIPVASFVILALIWTGSKNLSILISFLVAYPILHISTVSGLKSTASKLLEMAQVFRVPFHKKVFYLYRPALSPYLISACKSALGMAFKSGIAAEVIGVPDFSIGANLYEAKIYLDTASLFAWTLAIILIASCFEKILLRLMTAAGGKGNTVHEKQ</sequence>
<comment type="caution">
    <text evidence="9">The sequence shown here is derived from an EMBL/GenBank/DDBJ whole genome shotgun (WGS) entry which is preliminary data.</text>
</comment>
<dbReference type="Pfam" id="PF00528">
    <property type="entry name" value="BPD_transp_1"/>
    <property type="match status" value="1"/>
</dbReference>
<accession>A0AAE3AUF3</accession>
<dbReference type="EMBL" id="JAJEQF010000001">
    <property type="protein sequence ID" value="MCC2166297.1"/>
    <property type="molecule type" value="Genomic_DNA"/>
</dbReference>
<dbReference type="SUPFAM" id="SSF161098">
    <property type="entry name" value="MetI-like"/>
    <property type="match status" value="1"/>
</dbReference>
<dbReference type="InterPro" id="IPR000515">
    <property type="entry name" value="MetI-like"/>
</dbReference>
<feature type="transmembrane region" description="Helical" evidence="7">
    <location>
        <begin position="71"/>
        <end position="92"/>
    </location>
</feature>